<reference evidence="2" key="1">
    <citation type="journal article" date="2023" name="G3 (Bethesda)">
        <title>Genome assembly and association tests identify interacting loci associated with vigor, precocity, and sex in interspecific pistachio rootstocks.</title>
        <authorList>
            <person name="Palmer W."/>
            <person name="Jacygrad E."/>
            <person name="Sagayaradj S."/>
            <person name="Cavanaugh K."/>
            <person name="Han R."/>
            <person name="Bertier L."/>
            <person name="Beede B."/>
            <person name="Kafkas S."/>
            <person name="Golino D."/>
            <person name="Preece J."/>
            <person name="Michelmore R."/>
        </authorList>
    </citation>
    <scope>NUCLEOTIDE SEQUENCE [LARGE SCALE GENOMIC DNA]</scope>
</reference>
<protein>
    <submittedName>
        <fullName evidence="1">Uncharacterized protein</fullName>
    </submittedName>
</protein>
<name>A0ACC0YFU7_9ROSI</name>
<accession>A0ACC0YFU7</accession>
<dbReference type="Proteomes" id="UP001163603">
    <property type="component" value="Chromosome 7"/>
</dbReference>
<sequence length="316" mass="35391">MDHPWKIMEIYHSVGSLSMRFHCLRSPLKSVKLKNVFKTEGLSSLSELEVEEVLEDVRLEFARFGTVKSVNVVKYGDIQIDNPNICEISDNVASARVEQNLRCVETNEKAESLEEAICDQSEGIKGLESLHDARVKEIEEGNRVNDDNLVGGLVVDEPCPLDRLDNNMAAEGLAPESLSKSLSQEVSEQPSTLKDDSCCHEDRVACSIETDNISLENKPSAEVELNLDEVNRNLQEASAGLDESVETHSDSIKNGGKEKQDNNLARIFEQGSVFVEYRRTEASCMAAHCLHGRLFDDRIVTVEYVPLDLYKKRFTK</sequence>
<gene>
    <name evidence="1" type="ORF">Pint_25123</name>
</gene>
<comment type="caution">
    <text evidence="1">The sequence shown here is derived from an EMBL/GenBank/DDBJ whole genome shotgun (WGS) entry which is preliminary data.</text>
</comment>
<keyword evidence="2" id="KW-1185">Reference proteome</keyword>
<evidence type="ECO:0000313" key="1">
    <source>
        <dbReference type="EMBL" id="KAJ0035081.1"/>
    </source>
</evidence>
<organism evidence="1 2">
    <name type="scientific">Pistacia integerrima</name>
    <dbReference type="NCBI Taxonomy" id="434235"/>
    <lineage>
        <taxon>Eukaryota</taxon>
        <taxon>Viridiplantae</taxon>
        <taxon>Streptophyta</taxon>
        <taxon>Embryophyta</taxon>
        <taxon>Tracheophyta</taxon>
        <taxon>Spermatophyta</taxon>
        <taxon>Magnoliopsida</taxon>
        <taxon>eudicotyledons</taxon>
        <taxon>Gunneridae</taxon>
        <taxon>Pentapetalae</taxon>
        <taxon>rosids</taxon>
        <taxon>malvids</taxon>
        <taxon>Sapindales</taxon>
        <taxon>Anacardiaceae</taxon>
        <taxon>Pistacia</taxon>
    </lineage>
</organism>
<dbReference type="EMBL" id="CM047742">
    <property type="protein sequence ID" value="KAJ0035081.1"/>
    <property type="molecule type" value="Genomic_DNA"/>
</dbReference>
<evidence type="ECO:0000313" key="2">
    <source>
        <dbReference type="Proteomes" id="UP001163603"/>
    </source>
</evidence>
<proteinExistence type="predicted"/>